<keyword evidence="4" id="KW-0808">Transferase</keyword>
<evidence type="ECO:0000259" key="7">
    <source>
        <dbReference type="Pfam" id="PF04567"/>
    </source>
</evidence>
<dbReference type="SUPFAM" id="SSF64484">
    <property type="entry name" value="beta and beta-prime subunits of DNA dependent RNA-polymerase"/>
    <property type="match status" value="1"/>
</dbReference>
<feature type="domain" description="RNA polymerase Rpb2" evidence="7">
    <location>
        <begin position="55"/>
        <end position="89"/>
    </location>
</feature>
<keyword evidence="6" id="KW-0804">Transcription</keyword>
<evidence type="ECO:0000256" key="6">
    <source>
        <dbReference type="ARBA" id="ARBA00023163"/>
    </source>
</evidence>
<dbReference type="EC" id="2.7.7.6" evidence="2"/>
<dbReference type="PANTHER" id="PTHR20856">
    <property type="entry name" value="DNA-DIRECTED RNA POLYMERASE I SUBUNIT 2"/>
    <property type="match status" value="1"/>
</dbReference>
<keyword evidence="3" id="KW-0240">DNA-directed RNA polymerase</keyword>
<sequence length="110" mass="12155">MNADLNVKKTQCLQRCVYLAADGGRLCRPLVIVKKGKSKVKKHHIKELFDGELTFDAFLRDGLIEYLDADEQNDVMVTLSKEEATSETTHIQINGSSSKIGAAAGLIPYM</sequence>
<evidence type="ECO:0000313" key="9">
    <source>
        <dbReference type="Proteomes" id="UP000053144"/>
    </source>
</evidence>
<evidence type="ECO:0000256" key="2">
    <source>
        <dbReference type="ARBA" id="ARBA00012418"/>
    </source>
</evidence>
<dbReference type="GO" id="GO:0003899">
    <property type="term" value="F:DNA-directed RNA polymerase activity"/>
    <property type="evidence" value="ECO:0007669"/>
    <property type="project" value="UniProtKB-EC"/>
</dbReference>
<evidence type="ECO:0000256" key="3">
    <source>
        <dbReference type="ARBA" id="ARBA00022478"/>
    </source>
</evidence>
<dbReference type="Proteomes" id="UP000053144">
    <property type="component" value="Chromosome 10"/>
</dbReference>
<evidence type="ECO:0000256" key="4">
    <source>
        <dbReference type="ARBA" id="ARBA00022679"/>
    </source>
</evidence>
<dbReference type="Gramene" id="KOM56403">
    <property type="protein sequence ID" value="KOM56403"/>
    <property type="gene ID" value="LR48_Vigan10g229500"/>
</dbReference>
<dbReference type="AlphaFoldDB" id="A0A0L9VN63"/>
<dbReference type="GO" id="GO:0000428">
    <property type="term" value="C:DNA-directed RNA polymerase complex"/>
    <property type="evidence" value="ECO:0007669"/>
    <property type="project" value="UniProtKB-KW"/>
</dbReference>
<name>A0A0L9VN63_PHAAN</name>
<gene>
    <name evidence="8" type="ORF">LR48_Vigan10g229500</name>
</gene>
<keyword evidence="5" id="KW-0548">Nucleotidyltransferase</keyword>
<accession>A0A0L9VN63</accession>
<dbReference type="Pfam" id="PF04567">
    <property type="entry name" value="RNA_pol_Rpb2_5"/>
    <property type="match status" value="1"/>
</dbReference>
<organism evidence="8 9">
    <name type="scientific">Phaseolus angularis</name>
    <name type="common">Azuki bean</name>
    <name type="synonym">Vigna angularis</name>
    <dbReference type="NCBI Taxonomy" id="3914"/>
    <lineage>
        <taxon>Eukaryota</taxon>
        <taxon>Viridiplantae</taxon>
        <taxon>Streptophyta</taxon>
        <taxon>Embryophyta</taxon>
        <taxon>Tracheophyta</taxon>
        <taxon>Spermatophyta</taxon>
        <taxon>Magnoliopsida</taxon>
        <taxon>eudicotyledons</taxon>
        <taxon>Gunneridae</taxon>
        <taxon>Pentapetalae</taxon>
        <taxon>rosids</taxon>
        <taxon>fabids</taxon>
        <taxon>Fabales</taxon>
        <taxon>Fabaceae</taxon>
        <taxon>Papilionoideae</taxon>
        <taxon>50 kb inversion clade</taxon>
        <taxon>NPAAA clade</taxon>
        <taxon>indigoferoid/millettioid clade</taxon>
        <taxon>Phaseoleae</taxon>
        <taxon>Vigna</taxon>
    </lineage>
</organism>
<dbReference type="EMBL" id="CM003380">
    <property type="protein sequence ID" value="KOM56403.1"/>
    <property type="molecule type" value="Genomic_DNA"/>
</dbReference>
<proteinExistence type="inferred from homology"/>
<comment type="similarity">
    <text evidence="1">Belongs to the RNA polymerase beta chain family.</text>
</comment>
<dbReference type="InterPro" id="IPR015712">
    <property type="entry name" value="DNA-dir_RNA_pol_su2"/>
</dbReference>
<evidence type="ECO:0000256" key="5">
    <source>
        <dbReference type="ARBA" id="ARBA00022695"/>
    </source>
</evidence>
<dbReference type="InterPro" id="IPR007647">
    <property type="entry name" value="RNA_pol_Rpb2_5"/>
</dbReference>
<dbReference type="GO" id="GO:0006351">
    <property type="term" value="P:DNA-templated transcription"/>
    <property type="evidence" value="ECO:0007669"/>
    <property type="project" value="InterPro"/>
</dbReference>
<reference evidence="9" key="1">
    <citation type="journal article" date="2015" name="Proc. Natl. Acad. Sci. U.S.A.">
        <title>Genome sequencing of adzuki bean (Vigna angularis) provides insight into high starch and low fat accumulation and domestication.</title>
        <authorList>
            <person name="Yang K."/>
            <person name="Tian Z."/>
            <person name="Chen C."/>
            <person name="Luo L."/>
            <person name="Zhao B."/>
            <person name="Wang Z."/>
            <person name="Yu L."/>
            <person name="Li Y."/>
            <person name="Sun Y."/>
            <person name="Li W."/>
            <person name="Chen Y."/>
            <person name="Li Y."/>
            <person name="Zhang Y."/>
            <person name="Ai D."/>
            <person name="Zhao J."/>
            <person name="Shang C."/>
            <person name="Ma Y."/>
            <person name="Wu B."/>
            <person name="Wang M."/>
            <person name="Gao L."/>
            <person name="Sun D."/>
            <person name="Zhang P."/>
            <person name="Guo F."/>
            <person name="Wang W."/>
            <person name="Li Y."/>
            <person name="Wang J."/>
            <person name="Varshney R.K."/>
            <person name="Wang J."/>
            <person name="Ling H.Q."/>
            <person name="Wan P."/>
        </authorList>
    </citation>
    <scope>NUCLEOTIDE SEQUENCE</scope>
    <source>
        <strain evidence="9">cv. Jingnong 6</strain>
    </source>
</reference>
<evidence type="ECO:0000313" key="8">
    <source>
        <dbReference type="EMBL" id="KOM56403.1"/>
    </source>
</evidence>
<dbReference type="GO" id="GO:0032549">
    <property type="term" value="F:ribonucleoside binding"/>
    <property type="evidence" value="ECO:0007669"/>
    <property type="project" value="InterPro"/>
</dbReference>
<dbReference type="STRING" id="3914.A0A0L9VN63"/>
<evidence type="ECO:0000256" key="1">
    <source>
        <dbReference type="ARBA" id="ARBA00006835"/>
    </source>
</evidence>
<protein>
    <recommendedName>
        <fullName evidence="2">DNA-directed RNA polymerase</fullName>
        <ecNumber evidence="2">2.7.7.6</ecNumber>
    </recommendedName>
</protein>